<dbReference type="FunFam" id="3.40.390.10:FF:000001">
    <property type="entry name" value="A disintegrin and metalloproteinase with thrombospondin motifs 1"/>
    <property type="match status" value="1"/>
</dbReference>
<keyword evidence="22" id="KW-1185">Reference proteome</keyword>
<dbReference type="GO" id="GO:0006508">
    <property type="term" value="P:proteolysis"/>
    <property type="evidence" value="ECO:0007669"/>
    <property type="project" value="UniProtKB-KW"/>
</dbReference>
<feature type="disulfide bond" evidence="17">
    <location>
        <begin position="491"/>
        <end position="521"/>
    </location>
</feature>
<evidence type="ECO:0000256" key="3">
    <source>
        <dbReference type="ARBA" id="ARBA00022530"/>
    </source>
</evidence>
<dbReference type="SUPFAM" id="SSF55486">
    <property type="entry name" value="Metalloproteases ('zincins'), catalytic domain"/>
    <property type="match status" value="1"/>
</dbReference>
<evidence type="ECO:0000256" key="19">
    <source>
        <dbReference type="SAM" id="MobiDB-lite"/>
    </source>
</evidence>
<dbReference type="InterPro" id="IPR036383">
    <property type="entry name" value="TSP1_rpt_sf"/>
</dbReference>
<evidence type="ECO:0000313" key="23">
    <source>
        <dbReference type="RefSeq" id="XP_022109098.1"/>
    </source>
</evidence>
<evidence type="ECO:0000256" key="18">
    <source>
        <dbReference type="PROSITE-ProRule" id="PRU00276"/>
    </source>
</evidence>
<dbReference type="GO" id="GO:0031012">
    <property type="term" value="C:extracellular matrix"/>
    <property type="evidence" value="ECO:0007669"/>
    <property type="project" value="TreeGrafter"/>
</dbReference>
<feature type="binding site" evidence="16 18">
    <location>
        <position position="479"/>
    </location>
    <ligand>
        <name>Zn(2+)</name>
        <dbReference type="ChEBI" id="CHEBI:29105"/>
        <note>catalytic</note>
    </ligand>
</feature>
<dbReference type="GO" id="GO:0004222">
    <property type="term" value="F:metalloendopeptidase activity"/>
    <property type="evidence" value="ECO:0007669"/>
    <property type="project" value="InterPro"/>
</dbReference>
<dbReference type="InterPro" id="IPR006586">
    <property type="entry name" value="ADAM_Cys-rich"/>
</dbReference>
<feature type="binding site" evidence="16">
    <location>
        <position position="417"/>
    </location>
    <ligand>
        <name>Ca(2+)</name>
        <dbReference type="ChEBI" id="CHEBI:29108"/>
        <label>1</label>
    </ligand>
</feature>
<evidence type="ECO:0000256" key="14">
    <source>
        <dbReference type="ARBA" id="ARBA00023180"/>
    </source>
</evidence>
<dbReference type="SMART" id="SM00608">
    <property type="entry name" value="ACR"/>
    <property type="match status" value="1"/>
</dbReference>
<dbReference type="PRINTS" id="PR01857">
    <property type="entry name" value="ADAMTSFAMILY"/>
</dbReference>
<keyword evidence="14" id="KW-0325">Glycoprotein</keyword>
<dbReference type="InterPro" id="IPR024079">
    <property type="entry name" value="MetalloPept_cat_dom_sf"/>
</dbReference>
<feature type="domain" description="GON" evidence="21">
    <location>
        <begin position="2643"/>
        <end position="2844"/>
    </location>
</feature>
<feature type="binding site" evidence="16">
    <location>
        <position position="334"/>
    </location>
    <ligand>
        <name>Ca(2+)</name>
        <dbReference type="ChEBI" id="CHEBI:29108"/>
        <label>1</label>
    </ligand>
</feature>
<dbReference type="InterPro" id="IPR012314">
    <property type="entry name" value="Pept_M12B_GON-ADAMTSs"/>
</dbReference>
<keyword evidence="10 16" id="KW-0862">Zinc</keyword>
<dbReference type="InterPro" id="IPR001590">
    <property type="entry name" value="Peptidase_M12B"/>
</dbReference>
<dbReference type="RefSeq" id="XP_022109098.1">
    <property type="nucleotide sequence ID" value="XM_022253406.1"/>
</dbReference>
<feature type="disulfide bond" evidence="17">
    <location>
        <begin position="658"/>
        <end position="670"/>
    </location>
</feature>
<dbReference type="OMA" id="SAWTACN"/>
<keyword evidence="11" id="KW-0482">Metalloprotease</keyword>
<dbReference type="GeneID" id="110989211"/>
<feature type="binding site" evidence="16">
    <location>
        <position position="424"/>
    </location>
    <ligand>
        <name>Ca(2+)</name>
        <dbReference type="ChEBI" id="CHEBI:29108"/>
        <label>1</label>
    </ligand>
</feature>
<feature type="compositionally biased region" description="Pro residues" evidence="19">
    <location>
        <begin position="1764"/>
        <end position="1780"/>
    </location>
</feature>
<dbReference type="Pfam" id="PF08685">
    <property type="entry name" value="GON"/>
    <property type="match status" value="1"/>
</dbReference>
<comment type="caution">
    <text evidence="18">Lacks conserved residue(s) required for the propagation of feature annotation.</text>
</comment>
<feature type="compositionally biased region" description="Low complexity" evidence="19">
    <location>
        <begin position="1781"/>
        <end position="1791"/>
    </location>
</feature>
<organism evidence="22 24">
    <name type="scientific">Acanthaster planci</name>
    <name type="common">Crown-of-thorns starfish</name>
    <dbReference type="NCBI Taxonomy" id="133434"/>
    <lineage>
        <taxon>Eukaryota</taxon>
        <taxon>Metazoa</taxon>
        <taxon>Echinodermata</taxon>
        <taxon>Eleutherozoa</taxon>
        <taxon>Asterozoa</taxon>
        <taxon>Asteroidea</taxon>
        <taxon>Valvatacea</taxon>
        <taxon>Valvatida</taxon>
        <taxon>Acanthasteridae</taxon>
        <taxon>Acanthaster</taxon>
    </lineage>
</organism>
<evidence type="ECO:0000256" key="6">
    <source>
        <dbReference type="ARBA" id="ARBA00022723"/>
    </source>
</evidence>
<accession>A0A8B7ZUK5</accession>
<keyword evidence="8" id="KW-0677">Repeat</keyword>
<keyword evidence="16" id="KW-0106">Calcium</keyword>
<evidence type="ECO:0000256" key="10">
    <source>
        <dbReference type="ARBA" id="ARBA00022833"/>
    </source>
</evidence>
<feature type="domain" description="Peptidase M12B" evidence="20">
    <location>
        <begin position="331"/>
        <end position="542"/>
    </location>
</feature>
<dbReference type="GO" id="GO:0030198">
    <property type="term" value="P:extracellular matrix organization"/>
    <property type="evidence" value="ECO:0007669"/>
    <property type="project" value="InterPro"/>
</dbReference>
<feature type="disulfide bond" evidence="17">
    <location>
        <begin position="574"/>
        <end position="596"/>
    </location>
</feature>
<feature type="region of interest" description="Disordered" evidence="19">
    <location>
        <begin position="1734"/>
        <end position="1847"/>
    </location>
</feature>
<dbReference type="Pfam" id="PF00090">
    <property type="entry name" value="TSP_1"/>
    <property type="match status" value="1"/>
</dbReference>
<evidence type="ECO:0000313" key="22">
    <source>
        <dbReference type="Proteomes" id="UP000694845"/>
    </source>
</evidence>
<dbReference type="RefSeq" id="XP_022109099.1">
    <property type="nucleotide sequence ID" value="XM_022253407.1"/>
</dbReference>
<dbReference type="FunFam" id="2.20.100.10:FF:000006">
    <property type="entry name" value="A disintegrin and metalloproteinase with thrombospondin motifs 1"/>
    <property type="match status" value="1"/>
</dbReference>
<feature type="disulfide bond" evidence="17">
    <location>
        <begin position="406"/>
        <end position="459"/>
    </location>
</feature>
<dbReference type="Proteomes" id="UP000694845">
    <property type="component" value="Unplaced"/>
</dbReference>
<dbReference type="PANTHER" id="PTHR13723:SF278">
    <property type="entry name" value="ADAM METALLOPEPTIDASE WITH THROMBOSPONDIN TYPE 1 MOTIF A, ISOFORM B"/>
    <property type="match status" value="1"/>
</dbReference>
<evidence type="ECO:0000256" key="8">
    <source>
        <dbReference type="ARBA" id="ARBA00022737"/>
    </source>
</evidence>
<dbReference type="Pfam" id="PF01562">
    <property type="entry name" value="Pep_M12B_propep"/>
    <property type="match status" value="1"/>
</dbReference>
<dbReference type="InterPro" id="IPR002870">
    <property type="entry name" value="Peptidase_M12B_N"/>
</dbReference>
<evidence type="ECO:0000256" key="4">
    <source>
        <dbReference type="ARBA" id="ARBA00022670"/>
    </source>
</evidence>
<keyword evidence="9" id="KW-0378">Hydrolase</keyword>
<evidence type="ECO:0000256" key="1">
    <source>
        <dbReference type="ARBA" id="ARBA00004498"/>
    </source>
</evidence>
<evidence type="ECO:0000256" key="2">
    <source>
        <dbReference type="ARBA" id="ARBA00022525"/>
    </source>
</evidence>
<evidence type="ECO:0000256" key="11">
    <source>
        <dbReference type="ARBA" id="ARBA00023049"/>
    </source>
</evidence>
<dbReference type="FunFam" id="2.20.100.10:FF:000005">
    <property type="entry name" value="ADAM metallopeptidase with thrombospondin type 1 motif 9"/>
    <property type="match status" value="12"/>
</dbReference>
<keyword evidence="12" id="KW-0865">Zymogen</keyword>
<proteinExistence type="predicted"/>
<feature type="region of interest" description="Disordered" evidence="19">
    <location>
        <begin position="299"/>
        <end position="319"/>
    </location>
</feature>
<keyword evidence="13 17" id="KW-1015">Disulfide bond</keyword>
<feature type="region of interest" description="Disordered" evidence="19">
    <location>
        <begin position="232"/>
        <end position="273"/>
    </location>
</feature>
<evidence type="ECO:0000259" key="21">
    <source>
        <dbReference type="PROSITE" id="PS51046"/>
    </source>
</evidence>
<feature type="disulfide bond" evidence="17">
    <location>
        <begin position="643"/>
        <end position="680"/>
    </location>
</feature>
<evidence type="ECO:0000256" key="7">
    <source>
        <dbReference type="ARBA" id="ARBA00022729"/>
    </source>
</evidence>
<evidence type="ECO:0000256" key="17">
    <source>
        <dbReference type="PIRSR" id="PIRSR613273-3"/>
    </source>
</evidence>
<dbReference type="Gene3D" id="3.40.390.10">
    <property type="entry name" value="Collagenase (Catalytic Domain)"/>
    <property type="match status" value="1"/>
</dbReference>
<dbReference type="InterPro" id="IPR010294">
    <property type="entry name" value="ADAMTS_spacer1"/>
</dbReference>
<dbReference type="Gene3D" id="2.20.100.10">
    <property type="entry name" value="Thrombospondin type-1 (TSP1) repeat"/>
    <property type="match status" value="28"/>
</dbReference>
<feature type="disulfide bond" evidence="17">
    <location>
        <begin position="435"/>
        <end position="441"/>
    </location>
</feature>
<keyword evidence="2" id="KW-0964">Secreted</keyword>
<feature type="disulfide bond" evidence="17">
    <location>
        <begin position="453"/>
        <end position="537"/>
    </location>
</feature>
<feature type="binding site" evidence="16">
    <location>
        <position position="537"/>
    </location>
    <ligand>
        <name>Ca(2+)</name>
        <dbReference type="ChEBI" id="CHEBI:29108"/>
        <label>1</label>
    </ligand>
</feature>
<feature type="disulfide bond" evidence="17">
    <location>
        <begin position="609"/>
        <end position="620"/>
    </location>
</feature>
<dbReference type="GO" id="GO:0008270">
    <property type="term" value="F:zinc ion binding"/>
    <property type="evidence" value="ECO:0007669"/>
    <property type="project" value="InterPro"/>
</dbReference>
<feature type="disulfide bond" evidence="17">
    <location>
        <begin position="563"/>
        <end position="585"/>
    </location>
</feature>
<dbReference type="InterPro" id="IPR013273">
    <property type="entry name" value="ADAMTS/ADAMTS-like"/>
</dbReference>
<gene>
    <name evidence="23 24" type="primary">LOC110989211</name>
</gene>
<evidence type="ECO:0000256" key="12">
    <source>
        <dbReference type="ARBA" id="ARBA00023145"/>
    </source>
</evidence>
<feature type="binding site" evidence="16">
    <location>
        <position position="540"/>
    </location>
    <ligand>
        <name>Ca(2+)</name>
        <dbReference type="ChEBI" id="CHEBI:29108"/>
        <label>1</label>
    </ligand>
</feature>
<dbReference type="OrthoDB" id="5948003at2759"/>
<dbReference type="Pfam" id="PF05986">
    <property type="entry name" value="ADAMTS_spacer1"/>
    <property type="match status" value="1"/>
</dbReference>
<feature type="disulfide bond" evidence="17">
    <location>
        <begin position="580"/>
        <end position="615"/>
    </location>
</feature>
<sequence length="2846" mass="317055">MCDVGFHENLQDSSVMCILNVNTTLSAALILVYLVSVRLAQGFNFKSVHWTTHGSERLAQLSEYEIVTPVRLDSRNGLPLPSDGTTRHFEKRSARIPLNSGREAEDDADQPQATFLLGAFHQQFQLNLSRDNSFLSPSFVVEFLGDEDDDEDSARELDTSAPLHCFYRGVVNGQPASTAVFSLCDGMHGLFQTPEGMQYFVEPLEDSTSSDEGSARPHIVYPTTALQDLNKNSGCGLTDDDLSSKGPLPNSTNDVPGPHSFHHRKRHHGNRRHFHSEDARTANTLAAQLHQMHQRISKSIKQEDNNSSKAMSDSVAGDSHRREKRFISYTRHVELMVVADSKMLNHHGENVEHYLLTLVALVNKIFKDPSIGNDINIVLVKLLVLRQEQENLSITSDAQLTLRNFCVWQQDQNQREDTHPHHYDTAVLITKEDICRSTFDCDTLGLAELGTMCDPFRSCSIVQDNGLSASFTMAHELGHVFNLPHDDNSKCREFAENMSGKYGVMAPTLNYQINPWIWSRCSKTQITEYLDMGYGQCLLDPPTDAQNLPSYQPGEVYNVSKQCELVFGEGSSVCPIMKMCSRLWCTGSSQGSQRGCRTQQMPWADGTPCGHNKWCDRGECIARQNTLVPVDGGWGKWEPYGDCSRTCGGGVKQAVRQCTQPVPENGGKYCIGRRVRFRSCNARPCPENSTSFREQQCAAFNGNNFNIQGVPRDVRWVAKYTGVQIKDRCSLFCRVEGSIAFYKLGKKVVDGTPCGPDTDDICVQGQCWKAGCDHILGSQTTRDNCGVCGGDNRACRTVTGTYNKAQYGYNKVVEIPAGSTKLDIRQHSYLGTDPEDDNYLAIRNSNGDYLLNGHFVVSLFTREIKIGNVVLQYSGSNNSIEKITCYERITSNITIYVLSVGKVLPPDIRYSYNVPIKGEVIYLWDVYGPWGACSKICKGERERDLRCLRQKDRLHVKDSSCRGRRPQPITSKCNTGCEVRWQIMAESDCSATCGPGRRTRRVQCIKSVNRRRTSVVVADAHCHEQARPAEVVECNNECEQAHWEYSSWSQCSRSCDGGTRRRSASCRDSSGYYTQDSNCDSSPKVIAERCNTQQCPIWAVESWSECSVTCGSGEMQRSVRCYQGSQMVDFSQCDLSEMPETIRPCQMEECAVWHQGEWGPCSATCGQASMQRLVSCMVGGQPVDITHCDLSLMPETTRPCQVTECPFWHQGEWSSCSVSCGQGKKQRLVRCLQGNYIVDSSRCNHSLMPESVAPCNAGECAYWQASGWGPCSVTCGLGEQQRRVSCYQGNQKVDVSHCVLLQKPESVSPCQMEDCAAWEHGEWGECSVSCGQGMQLREVSCRRGSQTIRDHECDQALAPTTSRPCQMIDCAVWKHGEWGQCSGTCGHGEKQRFVSCYQGNRDVPSSQCDQASKPDSVTSCKMAECPAWHQGEWGPCSAACGEGEMQRTVACYQGNHEVDISQCDLTLIPASVTPCKVTDCAYWQHGQWGPCSVTCGQGEKRRSINCYRGNQIVESSQCNPSLKPDTMTSCQTVDCPTWRGDDWGACSVTCGQGTRQRAVSCYQRNQKVDITLCDLTMMLDTTRPCEMIECADWYQGEWGPCSVSCGNGEMQRRVSCSQGGRNVDAVNCDQNSMPETVRGCQMPECPTWQTGQWGQCSKTCGQGTMQRRVDCYQGSSIVGITQCDLTLMPASSRECEIGQCPVWRHGSWGPCSVSCGLGYQLRGIQCRLPNDTPVSDDQCNPGDQPPNHQDCRMPTCLTPTLPTTNPPDTRPPIRPVPPTIPRTTAAAPDPAILRRPSALTPRQSPKPSLLPLRPTSSQRSLADPSSSITVARTPSEPRPLPKSSPVATVDVMREGPRSRYSSQWRTGMWTECSTTCGYGTRERYVSCRDRYGYISEERNCNTANRPAAIEQCQIRPCPNWRTGQWNRCSVTCGQGMTSRYVACVNSDNSIASDDDCNPLEKPSDLDICSSHDCPVDQPVASGMAGERAEALTRGGWRTGLWSKCSSTCGSGLRHRVVICQDEFGGVETCTEESRPRNIEVCNTRVPCPLWSFGEWGQCSATCGGGIQSRLVRCRLRSGRTLPNSCNILTKPEDTRICRSNPCPTHHSWRPRPWSLCSVTCGTGIQQRTVTCQDEAGTLMEDEECEKEGVEKPATQRDCQEEECPSLVWRVSEWSDCSVTCGVGSRQRTVTCEDDTGDEMQDEECWREESKPDSQRECQLTECIRPKWTVGDWSDCSVTCGVGYRERRVSCIELENEKEDKECEASGITKPISQTDCQQVQCPTSRLRWTVGDWTKCSVTCGIGTRERMVTCEDAMGILEPDKCETDGLPKPATHTDCQQAFCPRLRPKWVVGNWSQCSVTCNKGYRSRTVSCEDAAGEERQEEECEMEGMAKPASVKECRLETCPRPKWRVTKWSDCSVTCDRGVRVRQATCQLGDQVVEESLCLHKKPKTSKRCKRSQCMKYRWKKGRWSQCSKSCGGGRKFRKVHCTDSRDNEVDNGLCAVEHMPRDNNKCNTHSCDAPWLAWQAGPWGECSAACGPGQQSRTVTCQAYSPDGWVMRADDKTCHQESRPQDIRSCFISLCSSDVSWMMGPWSQCSKDCGGGVKERKVQCRDRQGRRQPASSCGPPTIRPETRDVCNHEPCQPKSCRDIQLQRNLHDDQEYSILVQGRPLTVYCHSMTTEGPTEFVTLPAGEVENFAEIYPKRLLRATQCPYNGNRNDDCECTDEGHREAGLTTFTKLRLNITSMEIIISDGTFADVRYGKFVPYATAGDCYSSSDCPQGRFHINLIGTQLALAPEVDWGTEGYAVSRRLARDRLNQRVAGRCGGYCGTCFPDKRRGGLRVTFVS</sequence>
<dbReference type="SMART" id="SM00209">
    <property type="entry name" value="TSP1"/>
    <property type="match status" value="29"/>
</dbReference>
<keyword evidence="5" id="KW-0165">Cleavage on pair of basic residues</keyword>
<feature type="binding site" evidence="16">
    <location>
        <position position="540"/>
    </location>
    <ligand>
        <name>Ca(2+)</name>
        <dbReference type="ChEBI" id="CHEBI:29108"/>
        <label>2</label>
    </ligand>
</feature>
<dbReference type="SUPFAM" id="SSF82895">
    <property type="entry name" value="TSP-1 type 1 repeat"/>
    <property type="match status" value="28"/>
</dbReference>
<feature type="disulfide bond" evidence="17">
    <location>
        <begin position="647"/>
        <end position="685"/>
    </location>
</feature>
<evidence type="ECO:0000259" key="20">
    <source>
        <dbReference type="PROSITE" id="PS50215"/>
    </source>
</evidence>
<dbReference type="PANTHER" id="PTHR13723">
    <property type="entry name" value="ADAMTS A DISINTEGRIN AND METALLOPROTEASE WITH THROMBOSPONDIN MOTIFS PROTEASE"/>
    <property type="match status" value="1"/>
</dbReference>
<dbReference type="PROSITE" id="PS50092">
    <property type="entry name" value="TSP1"/>
    <property type="match status" value="28"/>
</dbReference>
<dbReference type="CDD" id="cd04273">
    <property type="entry name" value="ZnMc_ADAMTS_like"/>
    <property type="match status" value="1"/>
</dbReference>
<comment type="subcellular location">
    <subcellularLocation>
        <location evidence="1">Secreted</location>
        <location evidence="1">Extracellular space</location>
        <location evidence="1">Extracellular matrix</location>
    </subcellularLocation>
</comment>
<evidence type="ECO:0000256" key="9">
    <source>
        <dbReference type="ARBA" id="ARBA00022801"/>
    </source>
</evidence>
<dbReference type="InterPro" id="IPR050439">
    <property type="entry name" value="ADAMTS_ADAMTS-like"/>
</dbReference>
<evidence type="ECO:0000256" key="13">
    <source>
        <dbReference type="ARBA" id="ARBA00023157"/>
    </source>
</evidence>
<evidence type="ECO:0000313" key="24">
    <source>
        <dbReference type="RefSeq" id="XP_022109099.1"/>
    </source>
</evidence>
<feature type="compositionally biased region" description="Low complexity" evidence="19">
    <location>
        <begin position="1754"/>
        <end position="1763"/>
    </location>
</feature>
<keyword evidence="7" id="KW-0732">Signal</keyword>
<feature type="binding site" evidence="16 18">
    <location>
        <position position="485"/>
    </location>
    <ligand>
        <name>Zn(2+)</name>
        <dbReference type="ChEBI" id="CHEBI:29105"/>
        <note>catalytic</note>
    </ligand>
</feature>
<dbReference type="PROSITE" id="PS50215">
    <property type="entry name" value="ADAM_MEPRO"/>
    <property type="match status" value="1"/>
</dbReference>
<dbReference type="InterPro" id="IPR000884">
    <property type="entry name" value="TSP1_rpt"/>
</dbReference>
<dbReference type="Pfam" id="PF19030">
    <property type="entry name" value="TSP1_ADAMTS"/>
    <property type="match status" value="27"/>
</dbReference>
<evidence type="ECO:0000256" key="15">
    <source>
        <dbReference type="PIRSR" id="PIRSR613273-1"/>
    </source>
</evidence>
<feature type="compositionally biased region" description="Polar residues" evidence="19">
    <location>
        <begin position="1814"/>
        <end position="1832"/>
    </location>
</feature>
<evidence type="ECO:0000256" key="16">
    <source>
        <dbReference type="PIRSR" id="PIRSR613273-2"/>
    </source>
</evidence>
<keyword evidence="6 16" id="KW-0479">Metal-binding</keyword>
<dbReference type="Pfam" id="PF01421">
    <property type="entry name" value="Reprolysin"/>
    <property type="match status" value="1"/>
</dbReference>
<dbReference type="KEGG" id="aplc:110989211"/>
<feature type="binding site" evidence="16">
    <location>
        <position position="417"/>
    </location>
    <ligand>
        <name>Ca(2+)</name>
        <dbReference type="ChEBI" id="CHEBI:29108"/>
        <label>2</label>
    </ligand>
</feature>
<dbReference type="Gene3D" id="2.60.120.830">
    <property type="match status" value="1"/>
</dbReference>
<feature type="active site" evidence="15 18">
    <location>
        <position position="476"/>
    </location>
</feature>
<reference evidence="23 24" key="1">
    <citation type="submission" date="2025-04" db="UniProtKB">
        <authorList>
            <consortium name="RefSeq"/>
        </authorList>
    </citation>
    <scope>IDENTIFICATION</scope>
</reference>
<dbReference type="FunFam" id="2.60.120.830:FF:000001">
    <property type="entry name" value="A disintegrin and metalloproteinase with thrombospondin motifs 1"/>
    <property type="match status" value="1"/>
</dbReference>
<dbReference type="Gene3D" id="3.40.1620.60">
    <property type="match status" value="2"/>
</dbReference>
<protein>
    <submittedName>
        <fullName evidence="23">A disintegrin and metalloproteinase with thrombospondin motifs 9-like isoform X1</fullName>
    </submittedName>
    <submittedName>
        <fullName evidence="24">A disintegrin and metalloproteinase with thrombospondin motifs 9-like isoform X2</fullName>
    </submittedName>
</protein>
<feature type="binding site" evidence="16 18">
    <location>
        <position position="475"/>
    </location>
    <ligand>
        <name>Zn(2+)</name>
        <dbReference type="ChEBI" id="CHEBI:29105"/>
        <note>catalytic</note>
    </ligand>
</feature>
<keyword evidence="3" id="KW-0272">Extracellular matrix</keyword>
<comment type="cofactor">
    <cofactor evidence="16">
        <name>Zn(2+)</name>
        <dbReference type="ChEBI" id="CHEBI:29105"/>
    </cofactor>
    <text evidence="16">Binds 1 zinc ion per subunit.</text>
</comment>
<feature type="binding site" evidence="16">
    <location>
        <position position="334"/>
    </location>
    <ligand>
        <name>Ca(2+)</name>
        <dbReference type="ChEBI" id="CHEBI:29108"/>
        <label>2</label>
    </ligand>
</feature>
<dbReference type="PROSITE" id="PS51046">
    <property type="entry name" value="GON"/>
    <property type="match status" value="1"/>
</dbReference>
<evidence type="ECO:0000256" key="5">
    <source>
        <dbReference type="ARBA" id="ARBA00022685"/>
    </source>
</evidence>
<feature type="compositionally biased region" description="Basic residues" evidence="19">
    <location>
        <begin position="260"/>
        <end position="273"/>
    </location>
</feature>
<keyword evidence="4" id="KW-0645">Protease</keyword>
<name>A0A8B7ZUK5_ACAPL</name>